<feature type="active site" description="Proton acceptor; specific for D-alanine" evidence="5">
    <location>
        <position position="37"/>
    </location>
</feature>
<keyword evidence="3 5" id="KW-0663">Pyridoxal phosphate</keyword>
<dbReference type="UniPathway" id="UPA00042">
    <property type="reaction ID" value="UER00497"/>
</dbReference>
<dbReference type="PANTHER" id="PTHR30511">
    <property type="entry name" value="ALANINE RACEMASE"/>
    <property type="match status" value="1"/>
</dbReference>
<sequence>MQYKGTRLEVNLDALAHNYHYLKSKISGATKFMAVVKANAYGHGIVKVAQKLQDLGTDYFATAYTEEGVELRDNGIVTPILILHAQQHNLEICIDRCLEPVIYSMEILDAFIAFAKAKQQQSYPIHLEFNTGLNRIGIDPEDVQKVIRIVKSSPEVKVRGLQSHLAASEDLNEDDFTQQQITKFEKIATVLKEELSYDFLLHEANTSGILNYSNAHYTMVRSGIGLYGFGNDSKHDVHLKPISSLKSNISQIRSIEPGETVSYNRKFVAKDPTTYAVIPLGHGDGINRIYGYGNLNVFVNGKPAPTLGIICMDMFMVDITRIEAKVGDEVVIFDETVHTSRQMAEDAGTISYELLTGIQKRVQRVYIDTLSK</sequence>
<dbReference type="NCBIfam" id="TIGR00492">
    <property type="entry name" value="alr"/>
    <property type="match status" value="1"/>
</dbReference>
<dbReference type="GO" id="GO:0008784">
    <property type="term" value="F:alanine racemase activity"/>
    <property type="evidence" value="ECO:0007669"/>
    <property type="project" value="UniProtKB-UniRule"/>
</dbReference>
<comment type="caution">
    <text evidence="9">The sequence shown here is derived from an EMBL/GenBank/DDBJ whole genome shotgun (WGS) entry which is preliminary data.</text>
</comment>
<feature type="binding site" evidence="5 7">
    <location>
        <position position="135"/>
    </location>
    <ligand>
        <name>substrate</name>
    </ligand>
</feature>
<dbReference type="AlphaFoldDB" id="A0A1Z8B0B5"/>
<dbReference type="Gene3D" id="2.40.37.10">
    <property type="entry name" value="Lyase, Ornithine Decarboxylase, Chain A, domain 1"/>
    <property type="match status" value="1"/>
</dbReference>
<comment type="similarity">
    <text evidence="5">Belongs to the alanine racemase family.</text>
</comment>
<dbReference type="HAMAP" id="MF_01201">
    <property type="entry name" value="Ala_racemase"/>
    <property type="match status" value="1"/>
</dbReference>
<dbReference type="RefSeq" id="WP_303686537.1">
    <property type="nucleotide sequence ID" value="NZ_CAJXYO010000001.1"/>
</dbReference>
<keyword evidence="4 5" id="KW-0413">Isomerase</keyword>
<dbReference type="CDD" id="cd00430">
    <property type="entry name" value="PLPDE_III_AR"/>
    <property type="match status" value="1"/>
</dbReference>
<reference evidence="10" key="1">
    <citation type="journal article" date="2017" name="Proc. Natl. Acad. Sci. U.S.A.">
        <title>Simulation of Deepwater Horizon oil plume reveals substrate specialization within a complex community of hydrocarbon-degraders.</title>
        <authorList>
            <person name="Hu P."/>
            <person name="Dubinsky E.A."/>
            <person name="Probst A.J."/>
            <person name="Wang J."/>
            <person name="Sieber C.M.K."/>
            <person name="Tom L.M."/>
            <person name="Gardinali P."/>
            <person name="Banfield J.F."/>
            <person name="Atlas R.M."/>
            <person name="Andersen G.L."/>
        </authorList>
    </citation>
    <scope>NUCLEOTIDE SEQUENCE [LARGE SCALE GENOMIC DNA]</scope>
</reference>
<protein>
    <recommendedName>
        <fullName evidence="5">Alanine racemase</fullName>
        <ecNumber evidence="5">5.1.1.1</ecNumber>
    </recommendedName>
</protein>
<dbReference type="Pfam" id="PF00842">
    <property type="entry name" value="Ala_racemase_C"/>
    <property type="match status" value="1"/>
</dbReference>
<dbReference type="FunFam" id="3.20.20.10:FF:000002">
    <property type="entry name" value="Alanine racemase"/>
    <property type="match status" value="1"/>
</dbReference>
<evidence type="ECO:0000313" key="9">
    <source>
        <dbReference type="EMBL" id="OUS15898.1"/>
    </source>
</evidence>
<evidence type="ECO:0000256" key="5">
    <source>
        <dbReference type="HAMAP-Rule" id="MF_01201"/>
    </source>
</evidence>
<comment type="function">
    <text evidence="5">Catalyzes the interconversion of L-alanine and D-alanine. May also act on other amino acids.</text>
</comment>
<feature type="domain" description="Alanine racemase C-terminal" evidence="8">
    <location>
        <begin position="242"/>
        <end position="367"/>
    </location>
</feature>
<evidence type="ECO:0000259" key="8">
    <source>
        <dbReference type="SMART" id="SM01005"/>
    </source>
</evidence>
<dbReference type="InterPro" id="IPR009006">
    <property type="entry name" value="Ala_racemase/Decarboxylase_C"/>
</dbReference>
<dbReference type="PRINTS" id="PR00992">
    <property type="entry name" value="ALARACEMASE"/>
</dbReference>
<dbReference type="GO" id="GO:0030632">
    <property type="term" value="P:D-alanine biosynthetic process"/>
    <property type="evidence" value="ECO:0007669"/>
    <property type="project" value="UniProtKB-UniRule"/>
</dbReference>
<dbReference type="Gene3D" id="3.20.20.10">
    <property type="entry name" value="Alanine racemase"/>
    <property type="match status" value="1"/>
</dbReference>
<comment type="pathway">
    <text evidence="5">Amino-acid biosynthesis; D-alanine biosynthesis; D-alanine from L-alanine: step 1/1.</text>
</comment>
<name>A0A1Z8B0B5_9FLAO</name>
<dbReference type="GO" id="GO:0005829">
    <property type="term" value="C:cytosol"/>
    <property type="evidence" value="ECO:0007669"/>
    <property type="project" value="TreeGrafter"/>
</dbReference>
<dbReference type="InterPro" id="IPR020622">
    <property type="entry name" value="Ala_racemase_pyridoxalP-BS"/>
</dbReference>
<evidence type="ECO:0000256" key="2">
    <source>
        <dbReference type="ARBA" id="ARBA00001933"/>
    </source>
</evidence>
<accession>A0A1Z8B0B5</accession>
<dbReference type="SUPFAM" id="SSF51419">
    <property type="entry name" value="PLP-binding barrel"/>
    <property type="match status" value="1"/>
</dbReference>
<evidence type="ECO:0000313" key="10">
    <source>
        <dbReference type="Proteomes" id="UP000196102"/>
    </source>
</evidence>
<evidence type="ECO:0000256" key="4">
    <source>
        <dbReference type="ARBA" id="ARBA00023235"/>
    </source>
</evidence>
<dbReference type="InterPro" id="IPR000821">
    <property type="entry name" value="Ala_racemase"/>
</dbReference>
<evidence type="ECO:0000256" key="3">
    <source>
        <dbReference type="ARBA" id="ARBA00022898"/>
    </source>
</evidence>
<dbReference type="InterPro" id="IPR011079">
    <property type="entry name" value="Ala_racemase_C"/>
</dbReference>
<dbReference type="InterPro" id="IPR029066">
    <property type="entry name" value="PLP-binding_barrel"/>
</dbReference>
<dbReference type="PROSITE" id="PS00395">
    <property type="entry name" value="ALANINE_RACEMASE"/>
    <property type="match status" value="1"/>
</dbReference>
<evidence type="ECO:0000256" key="1">
    <source>
        <dbReference type="ARBA" id="ARBA00000316"/>
    </source>
</evidence>
<dbReference type="PANTHER" id="PTHR30511:SF0">
    <property type="entry name" value="ALANINE RACEMASE, CATABOLIC-RELATED"/>
    <property type="match status" value="1"/>
</dbReference>
<dbReference type="Proteomes" id="UP000196102">
    <property type="component" value="Unassembled WGS sequence"/>
</dbReference>
<dbReference type="EMBL" id="MAAX01000099">
    <property type="protein sequence ID" value="OUS15898.1"/>
    <property type="molecule type" value="Genomic_DNA"/>
</dbReference>
<dbReference type="SMART" id="SM01005">
    <property type="entry name" value="Ala_racemase_C"/>
    <property type="match status" value="1"/>
</dbReference>
<dbReference type="Pfam" id="PF01168">
    <property type="entry name" value="Ala_racemase_N"/>
    <property type="match status" value="1"/>
</dbReference>
<organism evidence="9 10">
    <name type="scientific">Nonlabens dokdonensis</name>
    <dbReference type="NCBI Taxonomy" id="328515"/>
    <lineage>
        <taxon>Bacteria</taxon>
        <taxon>Pseudomonadati</taxon>
        <taxon>Bacteroidota</taxon>
        <taxon>Flavobacteriia</taxon>
        <taxon>Flavobacteriales</taxon>
        <taxon>Flavobacteriaceae</taxon>
        <taxon>Nonlabens</taxon>
    </lineage>
</organism>
<proteinExistence type="inferred from homology"/>
<dbReference type="InterPro" id="IPR001608">
    <property type="entry name" value="Ala_racemase_N"/>
</dbReference>
<comment type="cofactor">
    <cofactor evidence="2 5 6">
        <name>pyridoxal 5'-phosphate</name>
        <dbReference type="ChEBI" id="CHEBI:597326"/>
    </cofactor>
</comment>
<evidence type="ECO:0000256" key="7">
    <source>
        <dbReference type="PIRSR" id="PIRSR600821-52"/>
    </source>
</evidence>
<feature type="modified residue" description="N6-(pyridoxal phosphate)lysine" evidence="5 6">
    <location>
        <position position="37"/>
    </location>
</feature>
<dbReference type="GO" id="GO:0030170">
    <property type="term" value="F:pyridoxal phosphate binding"/>
    <property type="evidence" value="ECO:0007669"/>
    <property type="project" value="UniProtKB-UniRule"/>
</dbReference>
<dbReference type="EC" id="5.1.1.1" evidence="5"/>
<comment type="catalytic activity">
    <reaction evidence="1 5">
        <text>L-alanine = D-alanine</text>
        <dbReference type="Rhea" id="RHEA:20249"/>
        <dbReference type="ChEBI" id="CHEBI:57416"/>
        <dbReference type="ChEBI" id="CHEBI:57972"/>
        <dbReference type="EC" id="5.1.1.1"/>
    </reaction>
</comment>
<feature type="active site" description="Proton acceptor; specific for L-alanine" evidence="5">
    <location>
        <position position="263"/>
    </location>
</feature>
<gene>
    <name evidence="9" type="ORF">A9Q93_06205</name>
</gene>
<feature type="binding site" evidence="5 7">
    <location>
        <position position="312"/>
    </location>
    <ligand>
        <name>substrate</name>
    </ligand>
</feature>
<dbReference type="SUPFAM" id="SSF50621">
    <property type="entry name" value="Alanine racemase C-terminal domain-like"/>
    <property type="match status" value="1"/>
</dbReference>
<evidence type="ECO:0000256" key="6">
    <source>
        <dbReference type="PIRSR" id="PIRSR600821-50"/>
    </source>
</evidence>